<dbReference type="HOGENOM" id="CLU_3300452_0_0_1"/>
<protein>
    <submittedName>
        <fullName evidence="1">Uncharacterized protein</fullName>
    </submittedName>
</protein>
<keyword evidence="2" id="KW-1185">Reference proteome</keyword>
<evidence type="ECO:0000313" key="1">
    <source>
        <dbReference type="EMBL" id="EAL68727.1"/>
    </source>
</evidence>
<dbReference type="InParanoid" id="Q54ZI0"/>
<dbReference type="KEGG" id="ddi:DDB_G0277529"/>
<proteinExistence type="predicted"/>
<dbReference type="RefSeq" id="XP_642662.1">
    <property type="nucleotide sequence ID" value="XM_637570.1"/>
</dbReference>
<dbReference type="AlphaFoldDB" id="Q54ZI0"/>
<name>Q54ZI0_DICDI</name>
<dbReference type="SMR" id="Q54ZI0"/>
<dbReference type="Proteomes" id="UP000002195">
    <property type="component" value="Unassembled WGS sequence"/>
</dbReference>
<organism evidence="1 2">
    <name type="scientific">Dictyostelium discoideum</name>
    <name type="common">Social amoeba</name>
    <dbReference type="NCBI Taxonomy" id="44689"/>
    <lineage>
        <taxon>Eukaryota</taxon>
        <taxon>Amoebozoa</taxon>
        <taxon>Evosea</taxon>
        <taxon>Eumycetozoa</taxon>
        <taxon>Dictyostelia</taxon>
        <taxon>Dictyosteliales</taxon>
        <taxon>Dictyosteliaceae</taxon>
        <taxon>Dictyostelium</taxon>
    </lineage>
</organism>
<accession>Q54ZI0</accession>
<sequence length="40" mass="4612">MISLTVKFILNEHTGKVKVKFIDHTIRSDVRPISFGINKK</sequence>
<dbReference type="GeneID" id="8621078"/>
<dbReference type="EMBL" id="AAFI02000020">
    <property type="protein sequence ID" value="EAL68727.1"/>
    <property type="molecule type" value="Genomic_DNA"/>
</dbReference>
<evidence type="ECO:0000313" key="2">
    <source>
        <dbReference type="Proteomes" id="UP000002195"/>
    </source>
</evidence>
<comment type="caution">
    <text evidence="1">The sequence shown here is derived from an EMBL/GenBank/DDBJ whole genome shotgun (WGS) entry which is preliminary data.</text>
</comment>
<dbReference type="PaxDb" id="44689-DDB0203391"/>
<gene>
    <name evidence="1" type="ORF">DDB_G0277529</name>
</gene>
<reference evidence="1 2" key="1">
    <citation type="journal article" date="2005" name="Nature">
        <title>The genome of the social amoeba Dictyostelium discoideum.</title>
        <authorList>
            <consortium name="The Dictyostelium discoideum Sequencing Consortium"/>
            <person name="Eichinger L."/>
            <person name="Pachebat J.A."/>
            <person name="Glockner G."/>
            <person name="Rajandream M.A."/>
            <person name="Sucgang R."/>
            <person name="Berriman M."/>
            <person name="Song J."/>
            <person name="Olsen R."/>
            <person name="Szafranski K."/>
            <person name="Xu Q."/>
            <person name="Tunggal B."/>
            <person name="Kummerfeld S."/>
            <person name="Madera M."/>
            <person name="Konfortov B.A."/>
            <person name="Rivero F."/>
            <person name="Bankier A.T."/>
            <person name="Lehmann R."/>
            <person name="Hamlin N."/>
            <person name="Davies R."/>
            <person name="Gaudet P."/>
            <person name="Fey P."/>
            <person name="Pilcher K."/>
            <person name="Chen G."/>
            <person name="Saunders D."/>
            <person name="Sodergren E."/>
            <person name="Davis P."/>
            <person name="Kerhornou A."/>
            <person name="Nie X."/>
            <person name="Hall N."/>
            <person name="Anjard C."/>
            <person name="Hemphill L."/>
            <person name="Bason N."/>
            <person name="Farbrother P."/>
            <person name="Desany B."/>
            <person name="Just E."/>
            <person name="Morio T."/>
            <person name="Rost R."/>
            <person name="Churcher C."/>
            <person name="Cooper J."/>
            <person name="Haydock S."/>
            <person name="van Driessche N."/>
            <person name="Cronin A."/>
            <person name="Goodhead I."/>
            <person name="Muzny D."/>
            <person name="Mourier T."/>
            <person name="Pain A."/>
            <person name="Lu M."/>
            <person name="Harper D."/>
            <person name="Lindsay R."/>
            <person name="Hauser H."/>
            <person name="James K."/>
            <person name="Quiles M."/>
            <person name="Madan Babu M."/>
            <person name="Saito T."/>
            <person name="Buchrieser C."/>
            <person name="Wardroper A."/>
            <person name="Felder M."/>
            <person name="Thangavelu M."/>
            <person name="Johnson D."/>
            <person name="Knights A."/>
            <person name="Loulseged H."/>
            <person name="Mungall K."/>
            <person name="Oliver K."/>
            <person name="Price C."/>
            <person name="Quail M.A."/>
            <person name="Urushihara H."/>
            <person name="Hernandez J."/>
            <person name="Rabbinowitsch E."/>
            <person name="Steffen D."/>
            <person name="Sanders M."/>
            <person name="Ma J."/>
            <person name="Kohara Y."/>
            <person name="Sharp S."/>
            <person name="Simmonds M."/>
            <person name="Spiegler S."/>
            <person name="Tivey A."/>
            <person name="Sugano S."/>
            <person name="White B."/>
            <person name="Walker D."/>
            <person name="Woodward J."/>
            <person name="Winckler T."/>
            <person name="Tanaka Y."/>
            <person name="Shaulsky G."/>
            <person name="Schleicher M."/>
            <person name="Weinstock G."/>
            <person name="Rosenthal A."/>
            <person name="Cox E.C."/>
            <person name="Chisholm R.L."/>
            <person name="Gibbs R."/>
            <person name="Loomis W.F."/>
            <person name="Platzer M."/>
            <person name="Kay R.R."/>
            <person name="Williams J."/>
            <person name="Dear P.H."/>
            <person name="Noegel A.A."/>
            <person name="Barrell B."/>
            <person name="Kuspa A."/>
        </authorList>
    </citation>
    <scope>NUCLEOTIDE SEQUENCE [LARGE SCALE GENOMIC DNA]</scope>
    <source>
        <strain evidence="1 2">AX4</strain>
    </source>
</reference>